<evidence type="ECO:0000256" key="4">
    <source>
        <dbReference type="ARBA" id="ARBA00022553"/>
    </source>
</evidence>
<name>A0ABS8IKJ4_9NOSO</name>
<dbReference type="InterPro" id="IPR003594">
    <property type="entry name" value="HATPase_dom"/>
</dbReference>
<dbReference type="SUPFAM" id="SSF55781">
    <property type="entry name" value="GAF domain-like"/>
    <property type="match status" value="1"/>
</dbReference>
<comment type="caution">
    <text evidence="14">The sequence shown here is derived from an EMBL/GenBank/DDBJ whole genome shotgun (WGS) entry which is preliminary data.</text>
</comment>
<dbReference type="Gene3D" id="1.10.287.130">
    <property type="match status" value="1"/>
</dbReference>
<dbReference type="InterPro" id="IPR005467">
    <property type="entry name" value="His_kinase_dom"/>
</dbReference>
<feature type="modified residue" description="4-aspartylphosphate" evidence="8">
    <location>
        <position position="1145"/>
    </location>
</feature>
<keyword evidence="4 8" id="KW-0597">Phosphoprotein</keyword>
<dbReference type="Pfam" id="PF00512">
    <property type="entry name" value="HisKA"/>
    <property type="match status" value="1"/>
</dbReference>
<feature type="domain" description="Histidine kinase" evidence="11">
    <location>
        <begin position="534"/>
        <end position="760"/>
    </location>
</feature>
<evidence type="ECO:0000259" key="11">
    <source>
        <dbReference type="PROSITE" id="PS50109"/>
    </source>
</evidence>
<keyword evidence="15" id="KW-1185">Reference proteome</keyword>
<keyword evidence="10" id="KW-0812">Transmembrane</keyword>
<comment type="catalytic activity">
    <reaction evidence="1">
        <text>ATP + protein L-histidine = ADP + protein N-phospho-L-histidine.</text>
        <dbReference type="EC" id="2.7.13.3"/>
    </reaction>
</comment>
<evidence type="ECO:0000256" key="2">
    <source>
        <dbReference type="ARBA" id="ARBA00004370"/>
    </source>
</evidence>
<dbReference type="Pfam" id="PF00072">
    <property type="entry name" value="Response_reg"/>
    <property type="match status" value="3"/>
</dbReference>
<dbReference type="SMART" id="SM00387">
    <property type="entry name" value="HATPase_c"/>
    <property type="match status" value="1"/>
</dbReference>
<gene>
    <name evidence="14" type="ORF">LC586_37690</name>
</gene>
<evidence type="ECO:0000313" key="14">
    <source>
        <dbReference type="EMBL" id="MCC5604722.1"/>
    </source>
</evidence>
<keyword evidence="9" id="KW-0175">Coiled coil</keyword>
<dbReference type="PROSITE" id="PS50885">
    <property type="entry name" value="HAMP"/>
    <property type="match status" value="1"/>
</dbReference>
<evidence type="ECO:0000256" key="7">
    <source>
        <dbReference type="ARBA" id="ARBA00023012"/>
    </source>
</evidence>
<dbReference type="PRINTS" id="PR00344">
    <property type="entry name" value="BCTRLSENSOR"/>
</dbReference>
<dbReference type="CDD" id="cd06225">
    <property type="entry name" value="HAMP"/>
    <property type="match status" value="1"/>
</dbReference>
<dbReference type="InterPro" id="IPR003018">
    <property type="entry name" value="GAF"/>
</dbReference>
<feature type="coiled-coil region" evidence="9">
    <location>
        <begin position="430"/>
        <end position="524"/>
    </location>
</feature>
<evidence type="ECO:0000259" key="13">
    <source>
        <dbReference type="PROSITE" id="PS50885"/>
    </source>
</evidence>
<dbReference type="SMART" id="SM00448">
    <property type="entry name" value="REC"/>
    <property type="match status" value="3"/>
</dbReference>
<sequence length="1214" mass="136654">MLKSLKIGTKIGISFALSLATLTTIGLISYQSTNELIQTSRKESHTYQVLSQLEDLNLQLTNAETGQRGYIITGEQRYLEPYNAAIQVLNQKVRELQRLTADNPKQQQQIDILQPLITDKLNELQETIDLRQNQGFEASQKVVLTDQGKQLMNEIRKVIQTMEHEENTLLKQRSEKAQVAAQKTIASIVYGIPLFSLILALIGFALTRHISVPLRQVSDLAEKMADGDLLVSLPDSDRQDEIGVLTRTFNQMIVNLRNTNQKNDEQNWLKSNLAEFTQMLQGHRNLETASRLILSNLAPLVGASQGIFYFMDSIDNEPVLKLLSSYAYKERKNLANQFRLGEGLVGQCALEKQRILLTEVPSDYIRISSGLGEAPPLNIIVLPILFETQVSAVIELASFGPFSHLHLTFLEQLSEILGVFLNNIASQLQTQRLLEESVALTEELQNQQEELQQSNQRLEEQAQELEESQFLVKQSNEELQQLNEELEEKAELLEVQNREVARKNQEVERARQSLEEKAEQLELSSKYKSEFLANMSHELRTPLNSLLILARLLADNSLNNLTDKQVEYSRTIYSAGTDLLELINDILDLAKIESGTMSLDIEQIALADLETSLEQTFRQVAHNKELSFTIERDEKLPATIYNDSKRLQQVLKNLLANAFKFTEQGGVKLQIGMSSETAEVDNPMIAFAVIDTGIGIPVEKQKIIFEAFQQADGTTSRKYGGTGLGLSISRELAQLLGGRIELVSQPGQGSTFTFYLPRRHEGKGKNTLTPSPSGPISSIRPTSLIKEVPLVENRLTTVDISPSAKVLPSLPNDIPDDREIIQPGDRILLIIEDDDKFARILLDMAREQGFKTIVALHSKQGLALAQEFKPDAIMLDIHMPEMDGWTVLDRLKHNPDTRHIPVHILSVDERQQRGLQLGAITYLQKPVSPEALTQVLTEIKGFIERQVKNLLIVEDDPVQAQSIIELIGNGDVHSTAVGTGAEALSILRSHHFDCMVLDLGLPDMSGFTLIEQIKLEPRLLKLPIIIYTGKELSRQEETQLRGLAETIIIKNVRSPERLLDETALFLHRVQANLPPPKRQMLEQLHQNDPVLANRTILIVDDDLRNIFALTSFLESYQMQVLFAENGRDGIESLQANPEINIILMDIMMPEMDGYETTRAIRQQQQFRSLPIIALTAKAMPGDREKCIEAGASDYITKPVDTEQLLSLLRVWLYR</sequence>
<reference evidence="14 15" key="1">
    <citation type="journal article" date="2021" name="Microorganisms">
        <title>Genome Evolution of Filamentous Cyanobacterium Nostoc Species: From Facultative Symbiosis to Free Living.</title>
        <authorList>
            <person name="Huo D."/>
            <person name="Li H."/>
            <person name="Cai F."/>
            <person name="Guo X."/>
            <person name="Qiao Z."/>
            <person name="Wang W."/>
            <person name="Yu G."/>
            <person name="Li R."/>
        </authorList>
    </citation>
    <scope>NUCLEOTIDE SEQUENCE [LARGE SCALE GENOMIC DNA]</scope>
    <source>
        <strain evidence="14 15">CHAB 5714</strain>
    </source>
</reference>
<dbReference type="RefSeq" id="WP_229490778.1">
    <property type="nucleotide sequence ID" value="NZ_JAIVFQ010000150.1"/>
</dbReference>
<dbReference type="EMBL" id="JAIVFQ010000150">
    <property type="protein sequence ID" value="MCC5604722.1"/>
    <property type="molecule type" value="Genomic_DNA"/>
</dbReference>
<dbReference type="CDD" id="cd17546">
    <property type="entry name" value="REC_hyHK_CKI1_RcsC-like"/>
    <property type="match status" value="1"/>
</dbReference>
<dbReference type="SUPFAM" id="SSF52172">
    <property type="entry name" value="CheY-like"/>
    <property type="match status" value="3"/>
</dbReference>
<dbReference type="CDD" id="cd16922">
    <property type="entry name" value="HATPase_EvgS-ArcB-TorS-like"/>
    <property type="match status" value="1"/>
</dbReference>
<dbReference type="InterPro" id="IPR003660">
    <property type="entry name" value="HAMP_dom"/>
</dbReference>
<dbReference type="InterPro" id="IPR001789">
    <property type="entry name" value="Sig_transdc_resp-reg_receiver"/>
</dbReference>
<accession>A0ABS8IKJ4</accession>
<feature type="domain" description="HAMP" evidence="13">
    <location>
        <begin position="208"/>
        <end position="261"/>
    </location>
</feature>
<dbReference type="Pfam" id="PF13185">
    <property type="entry name" value="GAF_2"/>
    <property type="match status" value="1"/>
</dbReference>
<evidence type="ECO:0000256" key="1">
    <source>
        <dbReference type="ARBA" id="ARBA00000085"/>
    </source>
</evidence>
<dbReference type="InterPro" id="IPR036097">
    <property type="entry name" value="HisK_dim/P_sf"/>
</dbReference>
<feature type="modified residue" description="4-aspartylphosphate" evidence="8">
    <location>
        <position position="876"/>
    </location>
</feature>
<evidence type="ECO:0000256" key="10">
    <source>
        <dbReference type="SAM" id="Phobius"/>
    </source>
</evidence>
<dbReference type="CDD" id="cd00082">
    <property type="entry name" value="HisKA"/>
    <property type="match status" value="1"/>
</dbReference>
<dbReference type="InterPro" id="IPR029016">
    <property type="entry name" value="GAF-like_dom_sf"/>
</dbReference>
<dbReference type="Pfam" id="PF00672">
    <property type="entry name" value="HAMP"/>
    <property type="match status" value="1"/>
</dbReference>
<feature type="modified residue" description="4-aspartylphosphate" evidence="8">
    <location>
        <position position="998"/>
    </location>
</feature>
<dbReference type="SUPFAM" id="SSF158472">
    <property type="entry name" value="HAMP domain-like"/>
    <property type="match status" value="1"/>
</dbReference>
<evidence type="ECO:0000313" key="15">
    <source>
        <dbReference type="Proteomes" id="UP001199525"/>
    </source>
</evidence>
<dbReference type="Gene3D" id="3.30.565.10">
    <property type="entry name" value="Histidine kinase-like ATPase, C-terminal domain"/>
    <property type="match status" value="1"/>
</dbReference>
<dbReference type="CDD" id="cd19410">
    <property type="entry name" value="HK9-like_sensor"/>
    <property type="match status" value="1"/>
</dbReference>
<evidence type="ECO:0000256" key="8">
    <source>
        <dbReference type="PROSITE-ProRule" id="PRU00169"/>
    </source>
</evidence>
<dbReference type="SMART" id="SM00065">
    <property type="entry name" value="GAF"/>
    <property type="match status" value="1"/>
</dbReference>
<dbReference type="CDD" id="cd00156">
    <property type="entry name" value="REC"/>
    <property type="match status" value="1"/>
</dbReference>
<comment type="subcellular location">
    <subcellularLocation>
        <location evidence="2">Membrane</location>
    </subcellularLocation>
</comment>
<protein>
    <recommendedName>
        <fullName evidence="3">histidine kinase</fullName>
        <ecNumber evidence="3">2.7.13.3</ecNumber>
    </recommendedName>
</protein>
<dbReference type="PANTHER" id="PTHR45339">
    <property type="entry name" value="HYBRID SIGNAL TRANSDUCTION HISTIDINE KINASE J"/>
    <property type="match status" value="1"/>
</dbReference>
<keyword evidence="6" id="KW-0418">Kinase</keyword>
<dbReference type="SUPFAM" id="SSF55874">
    <property type="entry name" value="ATPase domain of HSP90 chaperone/DNA topoisomerase II/histidine kinase"/>
    <property type="match status" value="1"/>
</dbReference>
<dbReference type="InterPro" id="IPR003661">
    <property type="entry name" value="HisK_dim/P_dom"/>
</dbReference>
<evidence type="ECO:0000259" key="12">
    <source>
        <dbReference type="PROSITE" id="PS50110"/>
    </source>
</evidence>
<proteinExistence type="predicted"/>
<feature type="transmembrane region" description="Helical" evidence="10">
    <location>
        <begin position="188"/>
        <end position="206"/>
    </location>
</feature>
<feature type="domain" description="Response regulatory" evidence="12">
    <location>
        <begin position="827"/>
        <end position="940"/>
    </location>
</feature>
<dbReference type="Pfam" id="PF02518">
    <property type="entry name" value="HATPase_c"/>
    <property type="match status" value="1"/>
</dbReference>
<evidence type="ECO:0000256" key="5">
    <source>
        <dbReference type="ARBA" id="ARBA00022679"/>
    </source>
</evidence>
<dbReference type="InterPro" id="IPR007891">
    <property type="entry name" value="CHASE3"/>
</dbReference>
<dbReference type="Proteomes" id="UP001199525">
    <property type="component" value="Unassembled WGS sequence"/>
</dbReference>
<dbReference type="InterPro" id="IPR004358">
    <property type="entry name" value="Sig_transdc_His_kin-like_C"/>
</dbReference>
<dbReference type="InterPro" id="IPR011006">
    <property type="entry name" value="CheY-like_superfamily"/>
</dbReference>
<dbReference type="Gene3D" id="6.10.340.10">
    <property type="match status" value="1"/>
</dbReference>
<dbReference type="PANTHER" id="PTHR45339:SF1">
    <property type="entry name" value="HYBRID SIGNAL TRANSDUCTION HISTIDINE KINASE J"/>
    <property type="match status" value="1"/>
</dbReference>
<keyword evidence="10" id="KW-0472">Membrane</keyword>
<feature type="domain" description="Response regulatory" evidence="12">
    <location>
        <begin position="949"/>
        <end position="1065"/>
    </location>
</feature>
<dbReference type="InterPro" id="IPR036890">
    <property type="entry name" value="HATPase_C_sf"/>
</dbReference>
<dbReference type="Pfam" id="PF05227">
    <property type="entry name" value="CHASE3"/>
    <property type="match status" value="1"/>
</dbReference>
<keyword evidence="7" id="KW-0902">Two-component regulatory system</keyword>
<dbReference type="SMART" id="SM00388">
    <property type="entry name" value="HisKA"/>
    <property type="match status" value="1"/>
</dbReference>
<dbReference type="SMART" id="SM00304">
    <property type="entry name" value="HAMP"/>
    <property type="match status" value="1"/>
</dbReference>
<dbReference type="PROSITE" id="PS50109">
    <property type="entry name" value="HIS_KIN"/>
    <property type="match status" value="1"/>
</dbReference>
<dbReference type="Gene3D" id="3.30.450.40">
    <property type="match status" value="1"/>
</dbReference>
<dbReference type="EC" id="2.7.13.3" evidence="3"/>
<dbReference type="PROSITE" id="PS50110">
    <property type="entry name" value="RESPONSE_REGULATORY"/>
    <property type="match status" value="3"/>
</dbReference>
<dbReference type="Gene3D" id="3.40.50.2300">
    <property type="match status" value="3"/>
</dbReference>
<dbReference type="SUPFAM" id="SSF47384">
    <property type="entry name" value="Homodimeric domain of signal transducing histidine kinase"/>
    <property type="match status" value="1"/>
</dbReference>
<evidence type="ECO:0000256" key="3">
    <source>
        <dbReference type="ARBA" id="ARBA00012438"/>
    </source>
</evidence>
<keyword evidence="10" id="KW-1133">Transmembrane helix</keyword>
<evidence type="ECO:0000256" key="6">
    <source>
        <dbReference type="ARBA" id="ARBA00022777"/>
    </source>
</evidence>
<evidence type="ECO:0000256" key="9">
    <source>
        <dbReference type="SAM" id="Coils"/>
    </source>
</evidence>
<organism evidence="14 15">
    <name type="scientific">Nostoc favosum CHAB5714</name>
    <dbReference type="NCBI Taxonomy" id="2780399"/>
    <lineage>
        <taxon>Bacteria</taxon>
        <taxon>Bacillati</taxon>
        <taxon>Cyanobacteriota</taxon>
        <taxon>Cyanophyceae</taxon>
        <taxon>Nostocales</taxon>
        <taxon>Nostocaceae</taxon>
        <taxon>Nostoc</taxon>
        <taxon>Nostoc favosum</taxon>
    </lineage>
</organism>
<keyword evidence="5" id="KW-0808">Transferase</keyword>
<feature type="domain" description="Response regulatory" evidence="12">
    <location>
        <begin position="1095"/>
        <end position="1212"/>
    </location>
</feature>